<dbReference type="GO" id="GO:0006518">
    <property type="term" value="P:peptide metabolic process"/>
    <property type="evidence" value="ECO:0007669"/>
    <property type="project" value="TreeGrafter"/>
</dbReference>
<keyword evidence="2 7" id="KW-0645">Protease</keyword>
<dbReference type="RefSeq" id="XP_039123557.1">
    <property type="nucleotide sequence ID" value="XM_039267623.1"/>
</dbReference>
<dbReference type="Proteomes" id="UP001515500">
    <property type="component" value="Chromosome 5"/>
</dbReference>
<dbReference type="InterPro" id="IPR045090">
    <property type="entry name" value="Pept_M3A_M3B"/>
</dbReference>
<dbReference type="InterPro" id="IPR024077">
    <property type="entry name" value="Neurolysin/TOP_dom2"/>
</dbReference>
<keyword evidence="4 7" id="KW-0378">Hydrolase</keyword>
<dbReference type="GO" id="GO:0046872">
    <property type="term" value="F:metal ion binding"/>
    <property type="evidence" value="ECO:0007669"/>
    <property type="project" value="UniProtKB-UniRule"/>
</dbReference>
<sequence length="528" mass="58389">MARPGLLALAIIFTAELTCSSVSATARHLTSSNPSPSVPFLAKQDATQTNPLLLDWDIPPYDLIKPDHLVPGVKTIVSQLEKDLAALESAAQPDYISLVRPLEKIYDRIQVFAYMMANYMRFDLVNFADPAGTASDLLDDLETKLWTSVPILNAFKAIQASSSYSTLTKSQQSVVKLYLEQAKQNGVELSAADKQKVKQIKEQLDTLGEQYAGNSVADYYVVQDMAQKKSVSVLPTTLTDMSGNLSSLTGLAENTLGKICFPADSDLGPTSLINHACDRSLRQEFYLADIQKSSSGSTDNGAVIEQMLTLRHDLAKLLGYDSFAKMTLGAKLEMVEGVLENLRKASKALSTEDIDDLKSFVQSVDPSAASDLKQWDVGYWKWIKNAGDPKFIDEYQDSVTPYFTLEALINQVFATVKKMFGVVIEPADGQAPVWHEDVRFFIVKDSEGQPLGHLFLDPYYRAGKYGGFWTSEIIVHSKTLTRPGQSVRLPAYLIGAAYTAPTPNTPTLMGFYEVFIIVYLNVIYVIWF</sequence>
<dbReference type="Pfam" id="PF01432">
    <property type="entry name" value="Peptidase_M3"/>
    <property type="match status" value="1"/>
</dbReference>
<comment type="cofactor">
    <cofactor evidence="7">
        <name>Zn(2+)</name>
        <dbReference type="ChEBI" id="CHEBI:29105"/>
    </cofactor>
    <text evidence="7">Binds 1 zinc ion.</text>
</comment>
<evidence type="ECO:0000259" key="11">
    <source>
        <dbReference type="Pfam" id="PF19310"/>
    </source>
</evidence>
<feature type="domain" description="Peptidase M3A/M3B catalytic" evidence="10">
    <location>
        <begin position="274"/>
        <end position="518"/>
    </location>
</feature>
<keyword evidence="6 7" id="KW-0482">Metalloprotease</keyword>
<feature type="chain" id="PRO_5044282919" evidence="9">
    <location>
        <begin position="21"/>
        <end position="528"/>
    </location>
</feature>
<evidence type="ECO:0000256" key="7">
    <source>
        <dbReference type="RuleBase" id="RU003435"/>
    </source>
</evidence>
<protein>
    <submittedName>
        <fullName evidence="13">Organellar oligopeptidase A, chloroplastic/mitochondrial-like</fullName>
    </submittedName>
</protein>
<feature type="domain" description="Oligopeptidase A N-terminal" evidence="11">
    <location>
        <begin position="73"/>
        <end position="192"/>
    </location>
</feature>
<evidence type="ECO:0000313" key="13">
    <source>
        <dbReference type="RefSeq" id="XP_039123557.1"/>
    </source>
</evidence>
<dbReference type="PANTHER" id="PTHR11804:SF83">
    <property type="entry name" value="LD37516P"/>
    <property type="match status" value="1"/>
</dbReference>
<name>A0AB40B8F5_DIOCR</name>
<keyword evidence="12" id="KW-1185">Reference proteome</keyword>
<dbReference type="InterPro" id="IPR024079">
    <property type="entry name" value="MetalloPept_cat_dom_sf"/>
</dbReference>
<feature type="transmembrane region" description="Helical" evidence="8">
    <location>
        <begin position="509"/>
        <end position="527"/>
    </location>
</feature>
<keyword evidence="8" id="KW-0812">Transmembrane</keyword>
<evidence type="ECO:0000256" key="3">
    <source>
        <dbReference type="ARBA" id="ARBA00022723"/>
    </source>
</evidence>
<evidence type="ECO:0000259" key="10">
    <source>
        <dbReference type="Pfam" id="PF01432"/>
    </source>
</evidence>
<accession>A0AB40B8F5</accession>
<evidence type="ECO:0000256" key="6">
    <source>
        <dbReference type="ARBA" id="ARBA00023049"/>
    </source>
</evidence>
<dbReference type="GO" id="GO:0004222">
    <property type="term" value="F:metalloendopeptidase activity"/>
    <property type="evidence" value="ECO:0007669"/>
    <property type="project" value="InterPro"/>
</dbReference>
<dbReference type="Pfam" id="PF19310">
    <property type="entry name" value="TOP_N"/>
    <property type="match status" value="1"/>
</dbReference>
<reference evidence="13" key="1">
    <citation type="submission" date="2025-08" db="UniProtKB">
        <authorList>
            <consortium name="RefSeq"/>
        </authorList>
    </citation>
    <scope>IDENTIFICATION</scope>
</reference>
<keyword evidence="5 7" id="KW-0862">Zinc</keyword>
<evidence type="ECO:0000256" key="5">
    <source>
        <dbReference type="ARBA" id="ARBA00022833"/>
    </source>
</evidence>
<dbReference type="InterPro" id="IPR045666">
    <property type="entry name" value="OpdA_N"/>
</dbReference>
<evidence type="ECO:0000256" key="4">
    <source>
        <dbReference type="ARBA" id="ARBA00022801"/>
    </source>
</evidence>
<feature type="signal peptide" evidence="9">
    <location>
        <begin position="1"/>
        <end position="20"/>
    </location>
</feature>
<keyword evidence="3 7" id="KW-0479">Metal-binding</keyword>
<dbReference type="SUPFAM" id="SSF55486">
    <property type="entry name" value="Metalloproteases ('zincins'), catalytic domain"/>
    <property type="match status" value="1"/>
</dbReference>
<dbReference type="GO" id="GO:0006508">
    <property type="term" value="P:proteolysis"/>
    <property type="evidence" value="ECO:0007669"/>
    <property type="project" value="UniProtKB-KW"/>
</dbReference>
<evidence type="ECO:0000313" key="12">
    <source>
        <dbReference type="Proteomes" id="UP001515500"/>
    </source>
</evidence>
<organism evidence="12 13">
    <name type="scientific">Dioscorea cayennensis subsp. rotundata</name>
    <name type="common">White Guinea yam</name>
    <name type="synonym">Dioscorea rotundata</name>
    <dbReference type="NCBI Taxonomy" id="55577"/>
    <lineage>
        <taxon>Eukaryota</taxon>
        <taxon>Viridiplantae</taxon>
        <taxon>Streptophyta</taxon>
        <taxon>Embryophyta</taxon>
        <taxon>Tracheophyta</taxon>
        <taxon>Spermatophyta</taxon>
        <taxon>Magnoliopsida</taxon>
        <taxon>Liliopsida</taxon>
        <taxon>Dioscoreales</taxon>
        <taxon>Dioscoreaceae</taxon>
        <taxon>Dioscorea</taxon>
    </lineage>
</organism>
<dbReference type="Gene3D" id="1.10.1370.40">
    <property type="match status" value="1"/>
</dbReference>
<evidence type="ECO:0000256" key="9">
    <source>
        <dbReference type="SAM" id="SignalP"/>
    </source>
</evidence>
<dbReference type="Gene3D" id="1.10.1370.10">
    <property type="entry name" value="Neurolysin, domain 3"/>
    <property type="match status" value="1"/>
</dbReference>
<gene>
    <name evidence="13" type="primary">LOC120260183</name>
</gene>
<dbReference type="AlphaFoldDB" id="A0AB40B8F5"/>
<keyword evidence="9" id="KW-0732">Signal</keyword>
<comment type="similarity">
    <text evidence="1 7">Belongs to the peptidase M3 family.</text>
</comment>
<dbReference type="GeneID" id="120260183"/>
<evidence type="ECO:0000256" key="1">
    <source>
        <dbReference type="ARBA" id="ARBA00006040"/>
    </source>
</evidence>
<keyword evidence="8" id="KW-1133">Transmembrane helix</keyword>
<proteinExistence type="inferred from homology"/>
<evidence type="ECO:0000256" key="2">
    <source>
        <dbReference type="ARBA" id="ARBA00022670"/>
    </source>
</evidence>
<keyword evidence="8" id="KW-0472">Membrane</keyword>
<dbReference type="PANTHER" id="PTHR11804">
    <property type="entry name" value="PROTEASE M3 THIMET OLIGOPEPTIDASE-RELATED"/>
    <property type="match status" value="1"/>
</dbReference>
<dbReference type="Gene3D" id="3.40.390.10">
    <property type="entry name" value="Collagenase (Catalytic Domain)"/>
    <property type="match status" value="1"/>
</dbReference>
<evidence type="ECO:0000256" key="8">
    <source>
        <dbReference type="SAM" id="Phobius"/>
    </source>
</evidence>
<dbReference type="InterPro" id="IPR001567">
    <property type="entry name" value="Pept_M3A_M3B_dom"/>
</dbReference>